<reference evidence="5 6" key="1">
    <citation type="submission" date="2019-02" db="EMBL/GenBank/DDBJ databases">
        <title>Corallincola luteus sp. nov., a marine bacterium isolated from surface sediment of Bohai Sea in China.</title>
        <authorList>
            <person name="Ren Q."/>
        </authorList>
    </citation>
    <scope>NUCLEOTIDE SEQUENCE [LARGE SCALE GENOMIC DNA]</scope>
    <source>
        <strain evidence="5 6">DASS28</strain>
    </source>
</reference>
<dbReference type="Gene3D" id="1.25.40.10">
    <property type="entry name" value="Tetratricopeptide repeat domain"/>
    <property type="match status" value="1"/>
</dbReference>
<dbReference type="InterPro" id="IPR011990">
    <property type="entry name" value="TPR-like_helical_dom_sf"/>
</dbReference>
<evidence type="ECO:0000256" key="4">
    <source>
        <dbReference type="SAM" id="MobiDB-lite"/>
    </source>
</evidence>
<dbReference type="InterPro" id="IPR019734">
    <property type="entry name" value="TPR_rpt"/>
</dbReference>
<dbReference type="PROSITE" id="PS50005">
    <property type="entry name" value="TPR"/>
    <property type="match status" value="1"/>
</dbReference>
<dbReference type="Pfam" id="PF13432">
    <property type="entry name" value="TPR_16"/>
    <property type="match status" value="1"/>
</dbReference>
<keyword evidence="2 3" id="KW-0802">TPR repeat</keyword>
<feature type="region of interest" description="Disordered" evidence="4">
    <location>
        <begin position="99"/>
        <end position="119"/>
    </location>
</feature>
<organism evidence="5 6">
    <name type="scientific">Corallincola luteus</name>
    <dbReference type="NCBI Taxonomy" id="1775177"/>
    <lineage>
        <taxon>Bacteria</taxon>
        <taxon>Pseudomonadati</taxon>
        <taxon>Pseudomonadota</taxon>
        <taxon>Gammaproteobacteria</taxon>
        <taxon>Alteromonadales</taxon>
        <taxon>Psychromonadaceae</taxon>
        <taxon>Corallincola</taxon>
    </lineage>
</organism>
<evidence type="ECO:0000313" key="5">
    <source>
        <dbReference type="EMBL" id="TCI03769.1"/>
    </source>
</evidence>
<dbReference type="Proteomes" id="UP000292554">
    <property type="component" value="Unassembled WGS sequence"/>
</dbReference>
<evidence type="ECO:0000313" key="6">
    <source>
        <dbReference type="Proteomes" id="UP000292554"/>
    </source>
</evidence>
<dbReference type="SMART" id="SM00028">
    <property type="entry name" value="TPR"/>
    <property type="match status" value="4"/>
</dbReference>
<proteinExistence type="predicted"/>
<protein>
    <submittedName>
        <fullName evidence="5">Tetratricopeptide repeat protein</fullName>
    </submittedName>
</protein>
<dbReference type="SUPFAM" id="SSF48452">
    <property type="entry name" value="TPR-like"/>
    <property type="match status" value="1"/>
</dbReference>
<dbReference type="InterPro" id="IPR051012">
    <property type="entry name" value="CellSynth/LPSAsmb/PSIAsmb"/>
</dbReference>
<evidence type="ECO:0000256" key="3">
    <source>
        <dbReference type="PROSITE-ProRule" id="PRU00339"/>
    </source>
</evidence>
<dbReference type="PANTHER" id="PTHR45586">
    <property type="entry name" value="TPR REPEAT-CONTAINING PROTEIN PA4667"/>
    <property type="match status" value="1"/>
</dbReference>
<comment type="caution">
    <text evidence="5">The sequence shown here is derived from an EMBL/GenBank/DDBJ whole genome shotgun (WGS) entry which is preliminary data.</text>
</comment>
<accession>A0ABY2ALM6</accession>
<feature type="repeat" description="TPR" evidence="3">
    <location>
        <begin position="171"/>
        <end position="204"/>
    </location>
</feature>
<dbReference type="EMBL" id="SJXE01000003">
    <property type="protein sequence ID" value="TCI03769.1"/>
    <property type="molecule type" value="Genomic_DNA"/>
</dbReference>
<keyword evidence="1" id="KW-0677">Repeat</keyword>
<keyword evidence="6" id="KW-1185">Reference proteome</keyword>
<name>A0ABY2ALM6_9GAMM</name>
<evidence type="ECO:0000256" key="1">
    <source>
        <dbReference type="ARBA" id="ARBA00022737"/>
    </source>
</evidence>
<dbReference type="PANTHER" id="PTHR45586:SF14">
    <property type="entry name" value="TETRATRICOPEPTIDE TPR_2 REPEAT PROTEIN"/>
    <property type="match status" value="1"/>
</dbReference>
<gene>
    <name evidence="5" type="ORF">EZV61_09540</name>
</gene>
<sequence>MTMRINSGHTEFWSMNSRLLIQRRTDDHCQMKTGTVKAGLQAALLSLVIGLSGCAQLGEIADADSAATDTTTDSADAVASPEAPVTADDVAADAAIASDGDAQADAATEPAEEVTPPSINPYLASEPVLSAMAKAKFDAALAKAKAAQSEAEVAAAIKAFEAVLAEQADLSGARVNLAQLYRMQGQTDTAMTQLKQAVKDNPNNLDGWNLLGVLQREQGDFTAAEQSYLEALQRWNDYAPAHRNIGILYELYMGRFNDALTHYEAYQALQEKPERRVKGWILLLQRRIDAGEGVDSAVPSEPEVAGEGA</sequence>
<evidence type="ECO:0000256" key="2">
    <source>
        <dbReference type="ARBA" id="ARBA00022803"/>
    </source>
</evidence>